<dbReference type="GeneID" id="111255530"/>
<dbReference type="OrthoDB" id="2160638at2759"/>
<evidence type="ECO:0000256" key="4">
    <source>
        <dbReference type="ARBA" id="ARBA00005382"/>
    </source>
</evidence>
<dbReference type="GO" id="GO:0032006">
    <property type="term" value="P:regulation of TOR signaling"/>
    <property type="evidence" value="ECO:0007669"/>
    <property type="project" value="UniProtKB-ARBA"/>
</dbReference>
<dbReference type="RefSeq" id="XP_022673324.1">
    <property type="nucleotide sequence ID" value="XM_022817589.1"/>
</dbReference>
<keyword evidence="7 12" id="KW-0378">Hydrolase</keyword>
<evidence type="ECO:0000256" key="10">
    <source>
        <dbReference type="ARBA" id="ARBA00050474"/>
    </source>
</evidence>
<comment type="pathway">
    <text evidence="2">Lipid metabolism; sphingolipid metabolism.</text>
</comment>
<feature type="domain" description="Glycosyl hydrolase family 30 TIM-barrel" evidence="14">
    <location>
        <begin position="105"/>
        <end position="453"/>
    </location>
</feature>
<evidence type="ECO:0000256" key="11">
    <source>
        <dbReference type="ARBA" id="ARBA00051345"/>
    </source>
</evidence>
<comment type="catalytic activity">
    <reaction evidence="1">
        <text>a beta-D-glucosyl-(1&lt;-&gt;1')-N-acylsphing-4-enine + H2O = an N-acylsphing-4-enine + D-glucose</text>
        <dbReference type="Rhea" id="RHEA:13269"/>
        <dbReference type="ChEBI" id="CHEBI:4167"/>
        <dbReference type="ChEBI" id="CHEBI:15377"/>
        <dbReference type="ChEBI" id="CHEBI:22801"/>
        <dbReference type="ChEBI" id="CHEBI:52639"/>
        <dbReference type="EC" id="3.2.1.45"/>
    </reaction>
    <physiologicalReaction direction="left-to-right" evidence="1">
        <dbReference type="Rhea" id="RHEA:13270"/>
    </physiologicalReaction>
</comment>
<keyword evidence="8 12" id="KW-0746">Sphingolipid metabolism</keyword>
<evidence type="ECO:0000256" key="3">
    <source>
        <dbReference type="ARBA" id="ARBA00004991"/>
    </source>
</evidence>
<keyword evidence="17" id="KW-1185">Reference proteome</keyword>
<dbReference type="GO" id="GO:0006680">
    <property type="term" value="P:glucosylceramide catabolic process"/>
    <property type="evidence" value="ECO:0007669"/>
    <property type="project" value="UniProtKB-ARBA"/>
</dbReference>
<accession>A0A7M7L3I7</accession>
<dbReference type="InParanoid" id="A0A7M7L3I7"/>
<proteinExistence type="inferred from homology"/>
<dbReference type="EC" id="3.2.1.45" evidence="5 12"/>
<dbReference type="InterPro" id="IPR017853">
    <property type="entry name" value="GH"/>
</dbReference>
<comment type="catalytic activity">
    <reaction evidence="11">
        <text>an N-acyl-1-beta-D-glucosyl-15-methylhexadecasphing-4-enine + H2O = an N-acyl-15-methylhexadecasphing-4-enine + D-glucose</text>
        <dbReference type="Rhea" id="RHEA:34755"/>
        <dbReference type="ChEBI" id="CHEBI:4167"/>
        <dbReference type="ChEBI" id="CHEBI:15377"/>
        <dbReference type="ChEBI" id="CHEBI:70815"/>
        <dbReference type="ChEBI" id="CHEBI:70846"/>
    </reaction>
    <physiologicalReaction direction="left-to-right" evidence="11">
        <dbReference type="Rhea" id="RHEA:34756"/>
    </physiologicalReaction>
</comment>
<comment type="pathway">
    <text evidence="3">Sphingolipid metabolism.</text>
</comment>
<name>A0A7M7L3I7_VARDE</name>
<evidence type="ECO:0000256" key="9">
    <source>
        <dbReference type="ARBA" id="ARBA00023098"/>
    </source>
</evidence>
<evidence type="ECO:0000259" key="14">
    <source>
        <dbReference type="Pfam" id="PF02055"/>
    </source>
</evidence>
<dbReference type="GO" id="GO:0007040">
    <property type="term" value="P:lysosome organization"/>
    <property type="evidence" value="ECO:0007669"/>
    <property type="project" value="UniProtKB-ARBA"/>
</dbReference>
<feature type="domain" description="Glycosyl hydrolase family 30 beta sandwich" evidence="15">
    <location>
        <begin position="456"/>
        <end position="519"/>
    </location>
</feature>
<dbReference type="EnsemblMetazoa" id="XM_022817589">
    <property type="protein sequence ID" value="XP_022673324"/>
    <property type="gene ID" value="LOC111255530"/>
</dbReference>
<sequence length="521" mass="58747">MRSLVALLPLLFCVRSGIVAAEYNCFPKRYNSDSLVCVCNDTNCGLLGKIQAETGQVVVYQSSIAGQRFERSIVEFGHSFMAKSSENTTADLIIRVNTNRTLQQIIGFGGAFTDAAGINWMSLNSQFLRDRLIECYYGPHGLEYNMGRIPMAGCDFSTRDYTYADLPNDFELNNFSLAIEDTDYKIPMIAAANKIATEQVYYLGSPWSAPGWMKTSGRTYGAGGIKGSPGGSYYKTWAEYFVKFYEAYKSHGVNIWGFTVQNEPTTGFMPWGWQTMAMSPYTERDFLKMDLGPALFNATNNNIKILVLDDNRIVLPWWANVIFRDPEASKYAAGLGVHWYLDGFRSANVLDEIRKTHSDKFIINTEACEGFQLLANAVMLGRWERAESYAMSILDDLRHSVSGWIDWNLYLDLTGGPNWVKNFVDAPIIVDRDKQAFYKQPMYYALAHFTKFIPRGSYRLDDELKTNVRTLSGVALLRPDELKVAVFLNTGSSNNTVEVNDADGRQFSFKIGPRSIATVIW</sequence>
<feature type="chain" id="PRO_5033597125" description="Glucosylceramidase" evidence="13">
    <location>
        <begin position="22"/>
        <end position="521"/>
    </location>
</feature>
<dbReference type="GO" id="GO:0005764">
    <property type="term" value="C:lysosome"/>
    <property type="evidence" value="ECO:0007669"/>
    <property type="project" value="UniProtKB-ARBA"/>
</dbReference>
<dbReference type="SUPFAM" id="SSF51445">
    <property type="entry name" value="(Trans)glycosidases"/>
    <property type="match status" value="1"/>
</dbReference>
<dbReference type="InterPro" id="IPR033452">
    <property type="entry name" value="GH30_C"/>
</dbReference>
<evidence type="ECO:0000256" key="8">
    <source>
        <dbReference type="ARBA" id="ARBA00022919"/>
    </source>
</evidence>
<dbReference type="EnsemblMetazoa" id="XM_022817590">
    <property type="protein sequence ID" value="XP_022673325"/>
    <property type="gene ID" value="LOC111255530"/>
</dbReference>
<dbReference type="GO" id="GO:0030163">
    <property type="term" value="P:protein catabolic process"/>
    <property type="evidence" value="ECO:0007669"/>
    <property type="project" value="UniProtKB-ARBA"/>
</dbReference>
<dbReference type="KEGG" id="vde:111255530"/>
<evidence type="ECO:0000256" key="5">
    <source>
        <dbReference type="ARBA" id="ARBA00012658"/>
    </source>
</evidence>
<protein>
    <recommendedName>
        <fullName evidence="5 12">Glucosylceramidase</fullName>
        <ecNumber evidence="5 12">3.2.1.45</ecNumber>
    </recommendedName>
</protein>
<dbReference type="InterPro" id="IPR013780">
    <property type="entry name" value="Glyco_hydro_b"/>
</dbReference>
<evidence type="ECO:0000256" key="13">
    <source>
        <dbReference type="SAM" id="SignalP"/>
    </source>
</evidence>
<dbReference type="PANTHER" id="PTHR11069">
    <property type="entry name" value="GLUCOSYLCERAMIDASE"/>
    <property type="match status" value="1"/>
</dbReference>
<dbReference type="PANTHER" id="PTHR11069:SF23">
    <property type="entry name" value="LYSOSOMAL ACID GLUCOSYLCERAMIDASE"/>
    <property type="match status" value="1"/>
</dbReference>
<dbReference type="PRINTS" id="PR00843">
    <property type="entry name" value="GLHYDRLASE30"/>
</dbReference>
<dbReference type="Pfam" id="PF02055">
    <property type="entry name" value="Glyco_hydro_30"/>
    <property type="match status" value="1"/>
</dbReference>
<comment type="catalytic activity">
    <reaction evidence="10">
        <text>a beta-D-glucosylceramide + H2O = an N-acyl-sphingoid base + D-glucose</text>
        <dbReference type="Rhea" id="RHEA:81447"/>
        <dbReference type="ChEBI" id="CHEBI:4167"/>
        <dbReference type="ChEBI" id="CHEBI:15377"/>
        <dbReference type="ChEBI" id="CHEBI:83264"/>
        <dbReference type="ChEBI" id="CHEBI:83273"/>
    </reaction>
    <physiologicalReaction direction="left-to-right" evidence="10">
        <dbReference type="Rhea" id="RHEA:81448"/>
    </physiologicalReaction>
</comment>
<comment type="similarity">
    <text evidence="4 12">Belongs to the glycosyl hydrolase 30 family.</text>
</comment>
<dbReference type="GO" id="GO:0005102">
    <property type="term" value="F:signaling receptor binding"/>
    <property type="evidence" value="ECO:0007669"/>
    <property type="project" value="UniProtKB-ARBA"/>
</dbReference>
<evidence type="ECO:0000259" key="15">
    <source>
        <dbReference type="Pfam" id="PF17189"/>
    </source>
</evidence>
<dbReference type="GO" id="GO:0016758">
    <property type="term" value="F:hexosyltransferase activity"/>
    <property type="evidence" value="ECO:0007669"/>
    <property type="project" value="UniProtKB-ARBA"/>
</dbReference>
<dbReference type="OMA" id="TEACEGP"/>
<dbReference type="GO" id="GO:0010605">
    <property type="term" value="P:negative regulation of macromolecule metabolic process"/>
    <property type="evidence" value="ECO:0007669"/>
    <property type="project" value="UniProtKB-ARBA"/>
</dbReference>
<organism evidence="16 17">
    <name type="scientific">Varroa destructor</name>
    <name type="common">Honeybee mite</name>
    <dbReference type="NCBI Taxonomy" id="109461"/>
    <lineage>
        <taxon>Eukaryota</taxon>
        <taxon>Metazoa</taxon>
        <taxon>Ecdysozoa</taxon>
        <taxon>Arthropoda</taxon>
        <taxon>Chelicerata</taxon>
        <taxon>Arachnida</taxon>
        <taxon>Acari</taxon>
        <taxon>Parasitiformes</taxon>
        <taxon>Mesostigmata</taxon>
        <taxon>Gamasina</taxon>
        <taxon>Dermanyssoidea</taxon>
        <taxon>Varroidae</taxon>
        <taxon>Varroa</taxon>
    </lineage>
</organism>
<keyword evidence="6 13" id="KW-0732">Signal</keyword>
<dbReference type="Gene3D" id="3.20.20.80">
    <property type="entry name" value="Glycosidases"/>
    <property type="match status" value="1"/>
</dbReference>
<evidence type="ECO:0000256" key="12">
    <source>
        <dbReference type="RuleBase" id="RU361188"/>
    </source>
</evidence>
<reference evidence="16" key="1">
    <citation type="submission" date="2021-01" db="UniProtKB">
        <authorList>
            <consortium name="EnsemblMetazoa"/>
        </authorList>
    </citation>
    <scope>IDENTIFICATION</scope>
</reference>
<feature type="signal peptide" evidence="13">
    <location>
        <begin position="1"/>
        <end position="21"/>
    </location>
</feature>
<dbReference type="GO" id="GO:0016241">
    <property type="term" value="P:regulation of macroautophagy"/>
    <property type="evidence" value="ECO:0007669"/>
    <property type="project" value="UniProtKB-ARBA"/>
</dbReference>
<dbReference type="Pfam" id="PF17189">
    <property type="entry name" value="Glyco_hydro_30C"/>
    <property type="match status" value="1"/>
</dbReference>
<evidence type="ECO:0000313" key="16">
    <source>
        <dbReference type="EnsemblMetazoa" id="XP_022673325"/>
    </source>
</evidence>
<dbReference type="InterPro" id="IPR001139">
    <property type="entry name" value="Glyco_hydro_30"/>
</dbReference>
<dbReference type="FunCoup" id="A0A7M7L3I7">
    <property type="interactions" value="130"/>
</dbReference>
<evidence type="ECO:0000313" key="17">
    <source>
        <dbReference type="Proteomes" id="UP000594260"/>
    </source>
</evidence>
<dbReference type="GO" id="GO:0006914">
    <property type="term" value="P:autophagy"/>
    <property type="evidence" value="ECO:0007669"/>
    <property type="project" value="UniProtKB-ARBA"/>
</dbReference>
<dbReference type="FunFam" id="3.20.20.80:FF:000030">
    <property type="entry name" value="Lysosomal acid glucosylceramidase"/>
    <property type="match status" value="1"/>
</dbReference>
<dbReference type="GO" id="GO:0006066">
    <property type="term" value="P:alcohol metabolic process"/>
    <property type="evidence" value="ECO:0007669"/>
    <property type="project" value="UniProtKB-ARBA"/>
</dbReference>
<dbReference type="AlphaFoldDB" id="A0A7M7L3I7"/>
<evidence type="ECO:0000256" key="7">
    <source>
        <dbReference type="ARBA" id="ARBA00022801"/>
    </source>
</evidence>
<keyword evidence="9 12" id="KW-0443">Lipid metabolism</keyword>
<dbReference type="RefSeq" id="XP_022673325.1">
    <property type="nucleotide sequence ID" value="XM_022817590.1"/>
</dbReference>
<evidence type="ECO:0000256" key="2">
    <source>
        <dbReference type="ARBA" id="ARBA00004760"/>
    </source>
</evidence>
<dbReference type="GO" id="GO:0005774">
    <property type="term" value="C:vacuolar membrane"/>
    <property type="evidence" value="ECO:0007669"/>
    <property type="project" value="UniProtKB-ARBA"/>
</dbReference>
<dbReference type="InterPro" id="IPR033453">
    <property type="entry name" value="Glyco_hydro_30_TIM-barrel"/>
</dbReference>
<dbReference type="Proteomes" id="UP000594260">
    <property type="component" value="Unplaced"/>
</dbReference>
<evidence type="ECO:0000256" key="6">
    <source>
        <dbReference type="ARBA" id="ARBA00022729"/>
    </source>
</evidence>
<dbReference type="Gene3D" id="2.60.40.1180">
    <property type="entry name" value="Golgi alpha-mannosidase II"/>
    <property type="match status" value="1"/>
</dbReference>
<dbReference type="GO" id="GO:0008202">
    <property type="term" value="P:steroid metabolic process"/>
    <property type="evidence" value="ECO:0007669"/>
    <property type="project" value="UniProtKB-ARBA"/>
</dbReference>
<dbReference type="GO" id="GO:0042391">
    <property type="term" value="P:regulation of membrane potential"/>
    <property type="evidence" value="ECO:0007669"/>
    <property type="project" value="UniProtKB-ARBA"/>
</dbReference>
<evidence type="ECO:0000256" key="1">
    <source>
        <dbReference type="ARBA" id="ARBA00001013"/>
    </source>
</evidence>
<keyword evidence="12" id="KW-0326">Glycosidase</keyword>
<dbReference type="GO" id="GO:0004348">
    <property type="term" value="F:glucosylceramidase activity"/>
    <property type="evidence" value="ECO:0007669"/>
    <property type="project" value="UniProtKB-EC"/>
</dbReference>
<dbReference type="GO" id="GO:0051246">
    <property type="term" value="P:regulation of protein metabolic process"/>
    <property type="evidence" value="ECO:0007669"/>
    <property type="project" value="UniProtKB-ARBA"/>
</dbReference>